<evidence type="ECO:0000256" key="1">
    <source>
        <dbReference type="PROSITE-ProRule" id="PRU00285"/>
    </source>
</evidence>
<comment type="caution">
    <text evidence="3">The sequence shown here is derived from an EMBL/GenBank/DDBJ whole genome shotgun (WGS) entry which is preliminary data.</text>
</comment>
<accession>A0A9P1E0C0</accession>
<evidence type="ECO:0000313" key="4">
    <source>
        <dbReference type="Proteomes" id="UP001152484"/>
    </source>
</evidence>
<dbReference type="PROSITE" id="PS01031">
    <property type="entry name" value="SHSP"/>
    <property type="match status" value="1"/>
</dbReference>
<dbReference type="SUPFAM" id="SSF49764">
    <property type="entry name" value="HSP20-like chaperones"/>
    <property type="match status" value="1"/>
</dbReference>
<organism evidence="3 4">
    <name type="scientific">Cuscuta europaea</name>
    <name type="common">European dodder</name>
    <dbReference type="NCBI Taxonomy" id="41803"/>
    <lineage>
        <taxon>Eukaryota</taxon>
        <taxon>Viridiplantae</taxon>
        <taxon>Streptophyta</taxon>
        <taxon>Embryophyta</taxon>
        <taxon>Tracheophyta</taxon>
        <taxon>Spermatophyta</taxon>
        <taxon>Magnoliopsida</taxon>
        <taxon>eudicotyledons</taxon>
        <taxon>Gunneridae</taxon>
        <taxon>Pentapetalae</taxon>
        <taxon>asterids</taxon>
        <taxon>lamiids</taxon>
        <taxon>Solanales</taxon>
        <taxon>Convolvulaceae</taxon>
        <taxon>Cuscuteae</taxon>
        <taxon>Cuscuta</taxon>
        <taxon>Cuscuta subgen. Cuscuta</taxon>
    </lineage>
</organism>
<sequence length="279" mass="31874">MDDASPSAPGSYNYEDFDPKCRIRNKATHDALILHLPHGFSVDHIAILSIGVPAQSWIQIFGHKPCEDEGCPQKWIRFFKEFNLSSNCDLRGVRMRMKLDDDDDNYNLYITQHKPPSMFNIPAIREEQVSISPHEDIYKDVDDVVWELKKESPEFDTLVLCLPAPGFTKNQVSVRLTESQRLLEISGHTYDLTAYSGGEIRLPPGFKLVTRFCKNISVSSNYDSNRVEKKIEYGILYITLPKVMRKRENPISTSQLIKKLHNTMSGALTICLSCCTWSK</sequence>
<dbReference type="OrthoDB" id="1431247at2759"/>
<gene>
    <name evidence="3" type="ORF">CEURO_LOCUS3735</name>
</gene>
<dbReference type="Proteomes" id="UP001152484">
    <property type="component" value="Unassembled WGS sequence"/>
</dbReference>
<evidence type="ECO:0000259" key="2">
    <source>
        <dbReference type="PROSITE" id="PS01031"/>
    </source>
</evidence>
<name>A0A9P1E0C0_CUSEU</name>
<feature type="domain" description="SHSP" evidence="2">
    <location>
        <begin position="139"/>
        <end position="259"/>
    </location>
</feature>
<dbReference type="Gene3D" id="2.60.40.790">
    <property type="match status" value="1"/>
</dbReference>
<proteinExistence type="inferred from homology"/>
<comment type="similarity">
    <text evidence="1">Belongs to the small heat shock protein (HSP20) family.</text>
</comment>
<protein>
    <recommendedName>
        <fullName evidence="2">SHSP domain-containing protein</fullName>
    </recommendedName>
</protein>
<dbReference type="EMBL" id="CAMAPE010000006">
    <property type="protein sequence ID" value="CAH9070685.1"/>
    <property type="molecule type" value="Genomic_DNA"/>
</dbReference>
<dbReference type="AlphaFoldDB" id="A0A9P1E0C0"/>
<dbReference type="InterPro" id="IPR008978">
    <property type="entry name" value="HSP20-like_chaperone"/>
</dbReference>
<keyword evidence="4" id="KW-1185">Reference proteome</keyword>
<evidence type="ECO:0000313" key="3">
    <source>
        <dbReference type="EMBL" id="CAH9070685.1"/>
    </source>
</evidence>
<dbReference type="InterPro" id="IPR002068">
    <property type="entry name" value="A-crystallin/Hsp20_dom"/>
</dbReference>
<reference evidence="3" key="1">
    <citation type="submission" date="2022-07" db="EMBL/GenBank/DDBJ databases">
        <authorList>
            <person name="Macas J."/>
            <person name="Novak P."/>
            <person name="Neumann P."/>
        </authorList>
    </citation>
    <scope>NUCLEOTIDE SEQUENCE</scope>
</reference>
<dbReference type="CDD" id="cd06464">
    <property type="entry name" value="ACD_sHsps-like"/>
    <property type="match status" value="1"/>
</dbReference>